<dbReference type="GO" id="GO:1990904">
    <property type="term" value="C:ribonucleoprotein complex"/>
    <property type="evidence" value="ECO:0007669"/>
    <property type="project" value="UniProtKB-KW"/>
</dbReference>
<dbReference type="NCBIfam" id="TIGR00105">
    <property type="entry name" value="L31"/>
    <property type="match status" value="1"/>
</dbReference>
<proteinExistence type="predicted"/>
<keyword evidence="1 3" id="KW-0689">Ribosomal protein</keyword>
<dbReference type="GO" id="GO:0003735">
    <property type="term" value="F:structural constituent of ribosome"/>
    <property type="evidence" value="ECO:0007669"/>
    <property type="project" value="InterPro"/>
</dbReference>
<dbReference type="PRINTS" id="PR01249">
    <property type="entry name" value="RIBOSOMALL31"/>
</dbReference>
<sequence>MKTDIHPKFYHSVVTCSCGNVFHTGATKPTMRVELCGKCHPFYTGEQRVVDTQGRIERMKKRYSLD</sequence>
<dbReference type="InterPro" id="IPR034704">
    <property type="entry name" value="Ribosomal_bL28/bL31-like_sf"/>
</dbReference>
<dbReference type="Gene3D" id="4.10.830.30">
    <property type="entry name" value="Ribosomal protein L31"/>
    <property type="match status" value="1"/>
</dbReference>
<accession>A0A170QA04</accession>
<name>A0A170QA04_9ZZZZ</name>
<dbReference type="SUPFAM" id="SSF143800">
    <property type="entry name" value="L28p-like"/>
    <property type="match status" value="1"/>
</dbReference>
<gene>
    <name evidence="3" type="ORF">MGWOODY_Clf1165</name>
</gene>
<keyword evidence="2" id="KW-0687">Ribonucleoprotein</keyword>
<organism evidence="3">
    <name type="scientific">hydrothermal vent metagenome</name>
    <dbReference type="NCBI Taxonomy" id="652676"/>
    <lineage>
        <taxon>unclassified sequences</taxon>
        <taxon>metagenomes</taxon>
        <taxon>ecological metagenomes</taxon>
    </lineage>
</organism>
<protein>
    <submittedName>
        <fullName evidence="3">LSU ribosomal protein L31p @ LSU ribosomal protein L31p, zinc-dependent</fullName>
    </submittedName>
</protein>
<reference evidence="3" key="1">
    <citation type="submission" date="2015-10" db="EMBL/GenBank/DDBJ databases">
        <authorList>
            <person name="Gilbert D.G."/>
        </authorList>
    </citation>
    <scope>NUCLEOTIDE SEQUENCE</scope>
</reference>
<dbReference type="AlphaFoldDB" id="A0A170QA04"/>
<dbReference type="InterPro" id="IPR002150">
    <property type="entry name" value="Ribosomal_bL31"/>
</dbReference>
<evidence type="ECO:0000313" key="3">
    <source>
        <dbReference type="EMBL" id="CUV02307.1"/>
    </source>
</evidence>
<dbReference type="GO" id="GO:0005840">
    <property type="term" value="C:ribosome"/>
    <property type="evidence" value="ECO:0007669"/>
    <property type="project" value="UniProtKB-KW"/>
</dbReference>
<dbReference type="InterPro" id="IPR042105">
    <property type="entry name" value="Ribosomal_bL31_sf"/>
</dbReference>
<evidence type="ECO:0000256" key="2">
    <source>
        <dbReference type="ARBA" id="ARBA00023274"/>
    </source>
</evidence>
<dbReference type="PANTHER" id="PTHR33280">
    <property type="entry name" value="50S RIBOSOMAL PROTEIN L31, CHLOROPLASTIC"/>
    <property type="match status" value="1"/>
</dbReference>
<dbReference type="EMBL" id="FAXA01000225">
    <property type="protein sequence ID" value="CUV02307.1"/>
    <property type="molecule type" value="Genomic_DNA"/>
</dbReference>
<dbReference type="Pfam" id="PF01197">
    <property type="entry name" value="Ribosomal_L31"/>
    <property type="match status" value="1"/>
</dbReference>
<evidence type="ECO:0000256" key="1">
    <source>
        <dbReference type="ARBA" id="ARBA00022980"/>
    </source>
</evidence>
<dbReference type="GO" id="GO:0006412">
    <property type="term" value="P:translation"/>
    <property type="evidence" value="ECO:0007669"/>
    <property type="project" value="InterPro"/>
</dbReference>
<dbReference type="PANTHER" id="PTHR33280:SF1">
    <property type="entry name" value="LARGE RIBOSOMAL SUBUNIT PROTEIN BL31C"/>
    <property type="match status" value="1"/>
</dbReference>
<dbReference type="NCBIfam" id="NF000612">
    <property type="entry name" value="PRK00019.1"/>
    <property type="match status" value="1"/>
</dbReference>